<protein>
    <submittedName>
        <fullName evidence="1">Uncharacterized protein</fullName>
    </submittedName>
</protein>
<evidence type="ECO:0000313" key="1">
    <source>
        <dbReference type="EMBL" id="KAK4270114.1"/>
    </source>
</evidence>
<organism evidence="1 2">
    <name type="scientific">Acacia crassicarpa</name>
    <name type="common">northern wattle</name>
    <dbReference type="NCBI Taxonomy" id="499986"/>
    <lineage>
        <taxon>Eukaryota</taxon>
        <taxon>Viridiplantae</taxon>
        <taxon>Streptophyta</taxon>
        <taxon>Embryophyta</taxon>
        <taxon>Tracheophyta</taxon>
        <taxon>Spermatophyta</taxon>
        <taxon>Magnoliopsida</taxon>
        <taxon>eudicotyledons</taxon>
        <taxon>Gunneridae</taxon>
        <taxon>Pentapetalae</taxon>
        <taxon>rosids</taxon>
        <taxon>fabids</taxon>
        <taxon>Fabales</taxon>
        <taxon>Fabaceae</taxon>
        <taxon>Caesalpinioideae</taxon>
        <taxon>mimosoid clade</taxon>
        <taxon>Acacieae</taxon>
        <taxon>Acacia</taxon>
    </lineage>
</organism>
<dbReference type="EMBL" id="JAWXYG010000006">
    <property type="protein sequence ID" value="KAK4270114.1"/>
    <property type="molecule type" value="Genomic_DNA"/>
</dbReference>
<dbReference type="InterPro" id="IPR044610">
    <property type="entry name" value="GLCAT14A/B/C"/>
</dbReference>
<dbReference type="AlphaFoldDB" id="A0AAE1MLQ8"/>
<dbReference type="GO" id="GO:0015020">
    <property type="term" value="F:glucuronosyltransferase activity"/>
    <property type="evidence" value="ECO:0007669"/>
    <property type="project" value="InterPro"/>
</dbReference>
<proteinExistence type="predicted"/>
<keyword evidence="2" id="KW-1185">Reference proteome</keyword>
<comment type="caution">
    <text evidence="1">The sequence shown here is derived from an EMBL/GenBank/DDBJ whole genome shotgun (WGS) entry which is preliminary data.</text>
</comment>
<reference evidence="1" key="1">
    <citation type="submission" date="2023-10" db="EMBL/GenBank/DDBJ databases">
        <title>Chromosome-level genome of the transformable northern wattle, Acacia crassicarpa.</title>
        <authorList>
            <person name="Massaro I."/>
            <person name="Sinha N.R."/>
            <person name="Poethig S."/>
            <person name="Leichty A.R."/>
        </authorList>
    </citation>
    <scope>NUCLEOTIDE SEQUENCE</scope>
    <source>
        <strain evidence="1">Acra3RX</strain>
        <tissue evidence="1">Leaf</tissue>
    </source>
</reference>
<name>A0AAE1MLQ8_9FABA</name>
<gene>
    <name evidence="1" type="ORF">QN277_023193</name>
</gene>
<dbReference type="Proteomes" id="UP001293593">
    <property type="component" value="Unassembled WGS sequence"/>
</dbReference>
<accession>A0AAE1MLQ8</accession>
<sequence>MPSLKWRTCTLKQSFSNPSNKWRKSLIIDPGLYSLKKSEIWWVSKQRSLPTAFKLYTGNTVPSSESTLLLLQQELLLGHKALRLEDSPAAQHKHLEGRK</sequence>
<evidence type="ECO:0000313" key="2">
    <source>
        <dbReference type="Proteomes" id="UP001293593"/>
    </source>
</evidence>
<dbReference type="PANTHER" id="PTHR45719:SF4">
    <property type="entry name" value="CORE-2_I-BRANCHING BETA-1,6-N-ACETYLGLUCOSAMINYLTRANSFERASE FAMILY PROTEIN"/>
    <property type="match status" value="1"/>
</dbReference>
<dbReference type="PANTHER" id="PTHR45719">
    <property type="entry name" value="GLYCOSYLTRANSFERASE"/>
    <property type="match status" value="1"/>
</dbReference>